<proteinExistence type="predicted"/>
<reference evidence="2 3" key="1">
    <citation type="submission" date="2013-12" db="EMBL/GenBank/DDBJ databases">
        <title>Draft genome of the parsitic nematode Ancylostoma duodenale.</title>
        <authorList>
            <person name="Mitreva M."/>
        </authorList>
    </citation>
    <scope>NUCLEOTIDE SEQUENCE [LARGE SCALE GENOMIC DNA]</scope>
    <source>
        <strain evidence="2 3">Zhejiang</strain>
    </source>
</reference>
<dbReference type="PANTHER" id="PTHR21432">
    <property type="entry name" value="ACETYL-COA HYDROLASE-RELATED"/>
    <property type="match status" value="1"/>
</dbReference>
<dbReference type="PANTHER" id="PTHR21432:SF13">
    <property type="entry name" value="ACETYL-COA HYDROLASE"/>
    <property type="match status" value="1"/>
</dbReference>
<dbReference type="GO" id="GO:0006083">
    <property type="term" value="P:acetate metabolic process"/>
    <property type="evidence" value="ECO:0007669"/>
    <property type="project" value="InterPro"/>
</dbReference>
<dbReference type="Gene3D" id="3.40.1080.10">
    <property type="entry name" value="Glutaconate Coenzyme A-transferase"/>
    <property type="match status" value="1"/>
</dbReference>
<dbReference type="Proteomes" id="UP000054047">
    <property type="component" value="Unassembled WGS sequence"/>
</dbReference>
<evidence type="ECO:0000313" key="3">
    <source>
        <dbReference type="Proteomes" id="UP000054047"/>
    </source>
</evidence>
<dbReference type="OrthoDB" id="10250396at2759"/>
<dbReference type="InterPro" id="IPR046433">
    <property type="entry name" value="ActCoA_hydro"/>
</dbReference>
<dbReference type="GO" id="GO:0008775">
    <property type="term" value="F:acetate CoA-transferase activity"/>
    <property type="evidence" value="ECO:0007669"/>
    <property type="project" value="InterPro"/>
</dbReference>
<evidence type="ECO:0000259" key="1">
    <source>
        <dbReference type="Pfam" id="PF02550"/>
    </source>
</evidence>
<dbReference type="GO" id="GO:0005739">
    <property type="term" value="C:mitochondrion"/>
    <property type="evidence" value="ECO:0007669"/>
    <property type="project" value="TreeGrafter"/>
</dbReference>
<dbReference type="SUPFAM" id="SSF100950">
    <property type="entry name" value="NagB/RpiA/CoA transferase-like"/>
    <property type="match status" value="1"/>
</dbReference>
<feature type="non-terminal residue" evidence="2">
    <location>
        <position position="112"/>
    </location>
</feature>
<dbReference type="EMBL" id="KN727567">
    <property type="protein sequence ID" value="KIH65413.1"/>
    <property type="molecule type" value="Genomic_DNA"/>
</dbReference>
<accession>A0A0C2D710</accession>
<gene>
    <name evidence="2" type="ORF">ANCDUO_04268</name>
</gene>
<sequence>MPSYFYNKTFPVDVALISVTPPDKWGYCSVGVNVDTSLAAIESAKKVIAIINPKVPRTHGNTLIHQSRIDSFVEVDREIYGNPEGMHITEEEIKIGKLIAENLVEDGATLQL</sequence>
<name>A0A0C2D710_9BILA</name>
<dbReference type="InterPro" id="IPR037171">
    <property type="entry name" value="NagB/RpiA_transferase-like"/>
</dbReference>
<feature type="domain" description="Acetyl-CoA hydrolase/transferase N-terminal" evidence="1">
    <location>
        <begin position="7"/>
        <end position="76"/>
    </location>
</feature>
<protein>
    <recommendedName>
        <fullName evidence="1">Acetyl-CoA hydrolase/transferase N-terminal domain-containing protein</fullName>
    </recommendedName>
</protein>
<dbReference type="Pfam" id="PF02550">
    <property type="entry name" value="AcetylCoA_hydro"/>
    <property type="match status" value="1"/>
</dbReference>
<dbReference type="InterPro" id="IPR003702">
    <property type="entry name" value="ActCoA_hydro_N"/>
</dbReference>
<dbReference type="AlphaFoldDB" id="A0A0C2D710"/>
<organism evidence="2 3">
    <name type="scientific">Ancylostoma duodenale</name>
    <dbReference type="NCBI Taxonomy" id="51022"/>
    <lineage>
        <taxon>Eukaryota</taxon>
        <taxon>Metazoa</taxon>
        <taxon>Ecdysozoa</taxon>
        <taxon>Nematoda</taxon>
        <taxon>Chromadorea</taxon>
        <taxon>Rhabditida</taxon>
        <taxon>Rhabditina</taxon>
        <taxon>Rhabditomorpha</taxon>
        <taxon>Strongyloidea</taxon>
        <taxon>Ancylostomatidae</taxon>
        <taxon>Ancylostomatinae</taxon>
        <taxon>Ancylostoma</taxon>
    </lineage>
</organism>
<keyword evidence="3" id="KW-1185">Reference proteome</keyword>
<evidence type="ECO:0000313" key="2">
    <source>
        <dbReference type="EMBL" id="KIH65413.1"/>
    </source>
</evidence>